<dbReference type="GO" id="GO:0020037">
    <property type="term" value="F:heme binding"/>
    <property type="evidence" value="ECO:0007669"/>
    <property type="project" value="InterPro"/>
</dbReference>
<protein>
    <submittedName>
        <fullName evidence="7">Cytochrome P450</fullName>
    </submittedName>
</protein>
<evidence type="ECO:0000256" key="4">
    <source>
        <dbReference type="ARBA" id="ARBA00023033"/>
    </source>
</evidence>
<dbReference type="PANTHER" id="PTHR24300:SF414">
    <property type="entry name" value="CYTOCHROME P450 FAMILY"/>
    <property type="match status" value="1"/>
</dbReference>
<organism evidence="6 7">
    <name type="scientific">Panagrolaimus davidi</name>
    <dbReference type="NCBI Taxonomy" id="227884"/>
    <lineage>
        <taxon>Eukaryota</taxon>
        <taxon>Metazoa</taxon>
        <taxon>Ecdysozoa</taxon>
        <taxon>Nematoda</taxon>
        <taxon>Chromadorea</taxon>
        <taxon>Rhabditida</taxon>
        <taxon>Tylenchina</taxon>
        <taxon>Panagrolaimomorpha</taxon>
        <taxon>Panagrolaimoidea</taxon>
        <taxon>Panagrolaimidae</taxon>
        <taxon>Panagrolaimus</taxon>
    </lineage>
</organism>
<evidence type="ECO:0000256" key="3">
    <source>
        <dbReference type="ARBA" id="ARBA00023004"/>
    </source>
</evidence>
<dbReference type="InterPro" id="IPR050182">
    <property type="entry name" value="Cytochrome_P450_fam2"/>
</dbReference>
<accession>A0A914Q050</accession>
<dbReference type="WBParaSite" id="PDA_v2.g22172.t1">
    <property type="protein sequence ID" value="PDA_v2.g22172.t1"/>
    <property type="gene ID" value="PDA_v2.g22172"/>
</dbReference>
<dbReference type="Gene3D" id="1.10.630.10">
    <property type="entry name" value="Cytochrome P450"/>
    <property type="match status" value="1"/>
</dbReference>
<dbReference type="GO" id="GO:0005506">
    <property type="term" value="F:iron ion binding"/>
    <property type="evidence" value="ECO:0007669"/>
    <property type="project" value="InterPro"/>
</dbReference>
<dbReference type="InterPro" id="IPR001128">
    <property type="entry name" value="Cyt_P450"/>
</dbReference>
<evidence type="ECO:0000313" key="6">
    <source>
        <dbReference type="Proteomes" id="UP000887578"/>
    </source>
</evidence>
<evidence type="ECO:0000256" key="2">
    <source>
        <dbReference type="ARBA" id="ARBA00022723"/>
    </source>
</evidence>
<dbReference type="Pfam" id="PF00067">
    <property type="entry name" value="p450"/>
    <property type="match status" value="1"/>
</dbReference>
<dbReference type="InterPro" id="IPR036396">
    <property type="entry name" value="Cyt_P450_sf"/>
</dbReference>
<evidence type="ECO:0000313" key="7">
    <source>
        <dbReference type="WBParaSite" id="PDA_v2.g22172.t1"/>
    </source>
</evidence>
<keyword evidence="4" id="KW-0560">Oxidoreductase</keyword>
<dbReference type="SUPFAM" id="SSF48264">
    <property type="entry name" value="Cytochrome P450"/>
    <property type="match status" value="1"/>
</dbReference>
<name>A0A914Q050_9BILA</name>
<keyword evidence="6" id="KW-1185">Reference proteome</keyword>
<evidence type="ECO:0000256" key="1">
    <source>
        <dbReference type="ARBA" id="ARBA00010617"/>
    </source>
</evidence>
<evidence type="ECO:0000256" key="5">
    <source>
        <dbReference type="SAM" id="Phobius"/>
    </source>
</evidence>
<keyword evidence="5" id="KW-0812">Transmembrane</keyword>
<dbReference type="AlphaFoldDB" id="A0A914Q050"/>
<dbReference type="GO" id="GO:0016712">
    <property type="term" value="F:oxidoreductase activity, acting on paired donors, with incorporation or reduction of molecular oxygen, reduced flavin or flavoprotein as one donor, and incorporation of one atom of oxygen"/>
    <property type="evidence" value="ECO:0007669"/>
    <property type="project" value="TreeGrafter"/>
</dbReference>
<proteinExistence type="inferred from homology"/>
<dbReference type="Proteomes" id="UP000887578">
    <property type="component" value="Unplaced"/>
</dbReference>
<sequence>MSILCIPLYFTAFLLLFIYVSYELYFKRRRLPPGPTPFLIAGNMLSVLLNPNLDQLFLKWKRKFGGIYTFWMGPVPMVFVSDIEIMKRYFVKNAESFSHRWRNFITDSMLG</sequence>
<keyword evidence="4" id="KW-0503">Monooxygenase</keyword>
<keyword evidence="2" id="KW-0479">Metal-binding</keyword>
<dbReference type="GO" id="GO:0005737">
    <property type="term" value="C:cytoplasm"/>
    <property type="evidence" value="ECO:0007669"/>
    <property type="project" value="TreeGrafter"/>
</dbReference>
<reference evidence="7" key="1">
    <citation type="submission" date="2022-11" db="UniProtKB">
        <authorList>
            <consortium name="WormBaseParasite"/>
        </authorList>
    </citation>
    <scope>IDENTIFICATION</scope>
</reference>
<dbReference type="GO" id="GO:0006805">
    <property type="term" value="P:xenobiotic metabolic process"/>
    <property type="evidence" value="ECO:0007669"/>
    <property type="project" value="TreeGrafter"/>
</dbReference>
<dbReference type="PANTHER" id="PTHR24300">
    <property type="entry name" value="CYTOCHROME P450 508A4-RELATED"/>
    <property type="match status" value="1"/>
</dbReference>
<keyword evidence="3" id="KW-0408">Iron</keyword>
<comment type="similarity">
    <text evidence="1">Belongs to the cytochrome P450 family.</text>
</comment>
<keyword evidence="5" id="KW-1133">Transmembrane helix</keyword>
<dbReference type="GO" id="GO:0006082">
    <property type="term" value="P:organic acid metabolic process"/>
    <property type="evidence" value="ECO:0007669"/>
    <property type="project" value="TreeGrafter"/>
</dbReference>
<feature type="transmembrane region" description="Helical" evidence="5">
    <location>
        <begin position="65"/>
        <end position="83"/>
    </location>
</feature>
<feature type="transmembrane region" description="Helical" evidence="5">
    <location>
        <begin position="6"/>
        <end position="25"/>
    </location>
</feature>
<keyword evidence="5" id="KW-0472">Membrane</keyword>